<name>A0ACC1CR27_9NEOP</name>
<accession>A0ACC1CR27</accession>
<protein>
    <submittedName>
        <fullName evidence="1">Uncharacterized protein</fullName>
    </submittedName>
</protein>
<comment type="caution">
    <text evidence="1">The sequence shown here is derived from an EMBL/GenBank/DDBJ whole genome shotgun (WGS) entry which is preliminary data.</text>
</comment>
<evidence type="ECO:0000313" key="2">
    <source>
        <dbReference type="Proteomes" id="UP000824533"/>
    </source>
</evidence>
<gene>
    <name evidence="1" type="ORF">K1T71_010122</name>
</gene>
<dbReference type="EMBL" id="CM034404">
    <property type="protein sequence ID" value="KAJ0173976.1"/>
    <property type="molecule type" value="Genomic_DNA"/>
</dbReference>
<proteinExistence type="predicted"/>
<evidence type="ECO:0000313" key="1">
    <source>
        <dbReference type="EMBL" id="KAJ0173976.1"/>
    </source>
</evidence>
<sequence length="317" mass="36962">MHSVLYTIKAEGEMNIHNATWYVINIENNTNKEFRTVINTKKTTNIFQLKMKFRDNPNKVMEIDYLSPNPVILKLTLRRKSQREDKIIANKTYHKMDANKWANIVSLSNYITDYNYYLNFEFAFLDVIKVSETELSNDFQNLLSKGLYADLTMQSCEGTEYQVHKAVLASRSAVLKAHLEQSTRACTTNVLQSPFESEVLNEVLTFIYSDQVPKIDEIPDKLLVAADYYQLDRLKSLCEEALYKKLTFENAVEILHLAYLHSANTLLEHTLEFTKYGHAKAITKTEEWAKISSVDLIKKMYEYNVDERIVYINVVYR</sequence>
<reference evidence="1 2" key="1">
    <citation type="journal article" date="2021" name="Front. Genet.">
        <title>Chromosome-Level Genome Assembly Reveals Significant Gene Expansion in the Toll and IMD Signaling Pathways of Dendrolimus kikuchii.</title>
        <authorList>
            <person name="Zhou J."/>
            <person name="Wu P."/>
            <person name="Xiong Z."/>
            <person name="Liu N."/>
            <person name="Zhao N."/>
            <person name="Ji M."/>
            <person name="Qiu Y."/>
            <person name="Yang B."/>
        </authorList>
    </citation>
    <scope>NUCLEOTIDE SEQUENCE [LARGE SCALE GENOMIC DNA]</scope>
    <source>
        <strain evidence="1">Ann1</strain>
    </source>
</reference>
<keyword evidence="2" id="KW-1185">Reference proteome</keyword>
<organism evidence="1 2">
    <name type="scientific">Dendrolimus kikuchii</name>
    <dbReference type="NCBI Taxonomy" id="765133"/>
    <lineage>
        <taxon>Eukaryota</taxon>
        <taxon>Metazoa</taxon>
        <taxon>Ecdysozoa</taxon>
        <taxon>Arthropoda</taxon>
        <taxon>Hexapoda</taxon>
        <taxon>Insecta</taxon>
        <taxon>Pterygota</taxon>
        <taxon>Neoptera</taxon>
        <taxon>Endopterygota</taxon>
        <taxon>Lepidoptera</taxon>
        <taxon>Glossata</taxon>
        <taxon>Ditrysia</taxon>
        <taxon>Bombycoidea</taxon>
        <taxon>Lasiocampidae</taxon>
        <taxon>Dendrolimus</taxon>
    </lineage>
</organism>
<dbReference type="Proteomes" id="UP000824533">
    <property type="component" value="Linkage Group LG18"/>
</dbReference>